<evidence type="ECO:0000256" key="3">
    <source>
        <dbReference type="ARBA" id="ARBA00022605"/>
    </source>
</evidence>
<evidence type="ECO:0000259" key="8">
    <source>
        <dbReference type="Pfam" id="PF00275"/>
    </source>
</evidence>
<dbReference type="InterPro" id="IPR001986">
    <property type="entry name" value="Enolpyruvate_Tfrase_dom"/>
</dbReference>
<dbReference type="HAMAP" id="MF_00210">
    <property type="entry name" value="EPSP_synth"/>
    <property type="match status" value="1"/>
</dbReference>
<comment type="caution">
    <text evidence="7">Lacks conserved residue(s) required for the propagation of feature annotation.</text>
</comment>
<feature type="binding site" evidence="7">
    <location>
        <position position="370"/>
    </location>
    <ligand>
        <name>phosphoenolpyruvate</name>
        <dbReference type="ChEBI" id="CHEBI:58702"/>
    </ligand>
</feature>
<evidence type="ECO:0000313" key="9">
    <source>
        <dbReference type="EMBL" id="MFD2065377.1"/>
    </source>
</evidence>
<evidence type="ECO:0000256" key="6">
    <source>
        <dbReference type="ARBA" id="ARBA00044633"/>
    </source>
</evidence>
<keyword evidence="4 7" id="KW-0808">Transferase</keyword>
<feature type="domain" description="Enolpyruvate transferase" evidence="8">
    <location>
        <begin position="66"/>
        <end position="403"/>
    </location>
</feature>
<keyword evidence="7" id="KW-0963">Cytoplasm</keyword>
<dbReference type="PANTHER" id="PTHR21090:SF5">
    <property type="entry name" value="PENTAFUNCTIONAL AROM POLYPEPTIDE"/>
    <property type="match status" value="1"/>
</dbReference>
<organism evidence="9 10">
    <name type="scientific">Pontibacter silvestris</name>
    <dbReference type="NCBI Taxonomy" id="2305183"/>
    <lineage>
        <taxon>Bacteria</taxon>
        <taxon>Pseudomonadati</taxon>
        <taxon>Bacteroidota</taxon>
        <taxon>Cytophagia</taxon>
        <taxon>Cytophagales</taxon>
        <taxon>Hymenobacteraceae</taxon>
        <taxon>Pontibacter</taxon>
    </lineage>
</organism>
<evidence type="ECO:0000256" key="7">
    <source>
        <dbReference type="HAMAP-Rule" id="MF_00210"/>
    </source>
</evidence>
<feature type="binding site" evidence="7">
    <location>
        <position position="154"/>
    </location>
    <ligand>
        <name>3-phosphoshikimate</name>
        <dbReference type="ChEBI" id="CHEBI:145989"/>
    </ligand>
</feature>
<dbReference type="Proteomes" id="UP001597369">
    <property type="component" value="Unassembled WGS sequence"/>
</dbReference>
<evidence type="ECO:0000256" key="4">
    <source>
        <dbReference type="ARBA" id="ARBA00022679"/>
    </source>
</evidence>
<dbReference type="EC" id="2.5.1.19" evidence="7"/>
<evidence type="ECO:0000256" key="5">
    <source>
        <dbReference type="ARBA" id="ARBA00023141"/>
    </source>
</evidence>
<dbReference type="PROSITE" id="PS00885">
    <property type="entry name" value="EPSP_SYNTHASE_2"/>
    <property type="match status" value="1"/>
</dbReference>
<reference evidence="10" key="1">
    <citation type="journal article" date="2019" name="Int. J. Syst. Evol. Microbiol.">
        <title>The Global Catalogue of Microorganisms (GCM) 10K type strain sequencing project: providing services to taxonomists for standard genome sequencing and annotation.</title>
        <authorList>
            <consortium name="The Broad Institute Genomics Platform"/>
            <consortium name="The Broad Institute Genome Sequencing Center for Infectious Disease"/>
            <person name="Wu L."/>
            <person name="Ma J."/>
        </authorList>
    </citation>
    <scope>NUCLEOTIDE SEQUENCE [LARGE SCALE GENOMIC DNA]</scope>
    <source>
        <strain evidence="10">JCM 16545</strain>
    </source>
</reference>
<dbReference type="PANTHER" id="PTHR21090">
    <property type="entry name" value="AROM/DEHYDROQUINATE SYNTHASE"/>
    <property type="match status" value="1"/>
</dbReference>
<sequence length="415" mass="46048">MISFKALASLSLTHPTGILKESINLPASKSEANRALIIAALSGEGAELHNLSEANDTQLLQRLLKSNEETINAEDAGTVMRFLTGYYAVTGQEKILTGTARMCQRPIKVLVDALRELGANIEYLGEEGYPPMKIGGFKGNGNNKLKVRSDISSQYISSLLMVGPLLPDGLVLELEGKIGSRPYIEMTLSLMRHFGVNADFTGNTITVPHQQYKSASYSIEPDWSAASYWYSMVALAHEAEIDLPGLREQSFQGDSAIAGIMKHLGVYTQFTEQGVRLSKRKHEHHFSFDFSDCPDLAQTIVALCAAMGVTLEMTGVESLRIKETDRIQALQIEILSLGCSLQEVTDGVFRLELGLIENDSFSFRTYEDHRMAMAFAPLALLRPTIIQEPRVVRKSYPRYWEDLQKVGFEVTESEE</sequence>
<comment type="subunit">
    <text evidence="7">Monomer.</text>
</comment>
<feature type="binding site" evidence="7">
    <location>
        <position position="180"/>
    </location>
    <ligand>
        <name>3-phosphoshikimate</name>
        <dbReference type="ChEBI" id="CHEBI:145989"/>
    </ligand>
</feature>
<dbReference type="InterPro" id="IPR023193">
    <property type="entry name" value="EPSP_synthase_CS"/>
</dbReference>
<dbReference type="SUPFAM" id="SSF55205">
    <property type="entry name" value="EPT/RTPC-like"/>
    <property type="match status" value="1"/>
</dbReference>
<evidence type="ECO:0000256" key="1">
    <source>
        <dbReference type="ARBA" id="ARBA00004811"/>
    </source>
</evidence>
<feature type="binding site" evidence="7">
    <location>
        <position position="105"/>
    </location>
    <ligand>
        <name>phosphoenolpyruvate</name>
        <dbReference type="ChEBI" id="CHEBI:58702"/>
    </ligand>
</feature>
<accession>A0ABW4WRT5</accession>
<comment type="pathway">
    <text evidence="1 7">Metabolic intermediate biosynthesis; chorismate biosynthesis; chorismate from D-erythrose 4-phosphate and phosphoenolpyruvate: step 6/7.</text>
</comment>
<feature type="binding site" evidence="7">
    <location>
        <position position="77"/>
    </location>
    <ligand>
        <name>phosphoenolpyruvate</name>
        <dbReference type="ChEBI" id="CHEBI:58702"/>
    </ligand>
</feature>
<feature type="binding site" evidence="7">
    <location>
        <position position="154"/>
    </location>
    <ligand>
        <name>phosphoenolpyruvate</name>
        <dbReference type="ChEBI" id="CHEBI:58702"/>
    </ligand>
</feature>
<feature type="binding site" evidence="7">
    <location>
        <position position="29"/>
    </location>
    <ligand>
        <name>3-phosphoshikimate</name>
        <dbReference type="ChEBI" id="CHEBI:145989"/>
    </ligand>
</feature>
<comment type="similarity">
    <text evidence="2 7">Belongs to the EPSP synthase family.</text>
</comment>
<feature type="binding site" evidence="7">
    <location>
        <position position="34"/>
    </location>
    <ligand>
        <name>3-phosphoshikimate</name>
        <dbReference type="ChEBI" id="CHEBI:145989"/>
    </ligand>
</feature>
<feature type="domain" description="Enolpyruvate transferase" evidence="8">
    <location>
        <begin position="18"/>
        <end position="65"/>
    </location>
</feature>
<evidence type="ECO:0000313" key="10">
    <source>
        <dbReference type="Proteomes" id="UP001597369"/>
    </source>
</evidence>
<comment type="catalytic activity">
    <reaction evidence="6">
        <text>3-phosphoshikimate + phosphoenolpyruvate = 5-O-(1-carboxyvinyl)-3-phosphoshikimate + phosphate</text>
        <dbReference type="Rhea" id="RHEA:21256"/>
        <dbReference type="ChEBI" id="CHEBI:43474"/>
        <dbReference type="ChEBI" id="CHEBI:57701"/>
        <dbReference type="ChEBI" id="CHEBI:58702"/>
        <dbReference type="ChEBI" id="CHEBI:145989"/>
        <dbReference type="EC" id="2.5.1.19"/>
    </reaction>
    <physiologicalReaction direction="left-to-right" evidence="6">
        <dbReference type="Rhea" id="RHEA:21257"/>
    </physiologicalReaction>
</comment>
<keyword evidence="5 7" id="KW-0057">Aromatic amino acid biosynthesis</keyword>
<dbReference type="RefSeq" id="WP_229962283.1">
    <property type="nucleotide sequence ID" value="NZ_JAJJWI010000021.1"/>
</dbReference>
<evidence type="ECO:0000256" key="2">
    <source>
        <dbReference type="ARBA" id="ARBA00009948"/>
    </source>
</evidence>
<feature type="binding site" evidence="7">
    <location>
        <position position="153"/>
    </location>
    <ligand>
        <name>3-phosphoshikimate</name>
        <dbReference type="ChEBI" id="CHEBI:145989"/>
    </ligand>
</feature>
<feature type="active site" description="Proton acceptor" evidence="7">
    <location>
        <position position="295"/>
    </location>
</feature>
<proteinExistence type="inferred from homology"/>
<dbReference type="EMBL" id="JBHUHV010000001">
    <property type="protein sequence ID" value="MFD2065377.1"/>
    <property type="molecule type" value="Genomic_DNA"/>
</dbReference>
<feature type="binding site" evidence="7">
    <location>
        <position position="29"/>
    </location>
    <ligand>
        <name>phosphoenolpyruvate</name>
        <dbReference type="ChEBI" id="CHEBI:58702"/>
    </ligand>
</feature>
<dbReference type="InterPro" id="IPR036968">
    <property type="entry name" value="Enolpyruvate_Tfrase_sf"/>
</dbReference>
<dbReference type="Gene3D" id="3.65.10.10">
    <property type="entry name" value="Enolpyruvate transferase domain"/>
    <property type="match status" value="3"/>
</dbReference>
<dbReference type="InterPro" id="IPR006264">
    <property type="entry name" value="EPSP_synthase"/>
</dbReference>
<protein>
    <recommendedName>
        <fullName evidence="7">3-phosphoshikimate 1-carboxyvinyltransferase</fullName>
        <ecNumber evidence="7">2.5.1.19</ecNumber>
    </recommendedName>
    <alternativeName>
        <fullName evidence="7">5-enolpyruvylshikimate-3-phosphate synthase</fullName>
        <shortName evidence="7">EPSP synthase</shortName>
        <shortName evidence="7">EPSPS</shortName>
    </alternativeName>
</protein>
<keyword evidence="3 7" id="KW-0028">Amino-acid biosynthesis</keyword>
<gene>
    <name evidence="7" type="primary">aroA</name>
    <name evidence="9" type="ORF">ACFSKU_00660</name>
</gene>
<dbReference type="PIRSF" id="PIRSF000505">
    <property type="entry name" value="EPSPS"/>
    <property type="match status" value="1"/>
</dbReference>
<comment type="caution">
    <text evidence="9">The sequence shown here is derived from an EMBL/GenBank/DDBJ whole genome shotgun (WGS) entry which is preliminary data.</text>
</comment>
<name>A0ABW4WRT5_9BACT</name>
<feature type="binding site" evidence="7">
    <location>
        <position position="30"/>
    </location>
    <ligand>
        <name>3-phosphoshikimate</name>
        <dbReference type="ChEBI" id="CHEBI:145989"/>
    </ligand>
</feature>
<comment type="function">
    <text evidence="7">Catalyzes the transfer of the enolpyruvyl moiety of phosphoenolpyruvate (PEP) to the 5-hydroxyl of shikimate-3-phosphate (S3P) to produce enolpyruvyl shikimate-3-phosphate and inorganic phosphate.</text>
</comment>
<keyword evidence="10" id="KW-1185">Reference proteome</keyword>
<feature type="binding site" evidence="7">
    <location>
        <position position="322"/>
    </location>
    <ligand>
        <name>3-phosphoshikimate</name>
        <dbReference type="ChEBI" id="CHEBI:145989"/>
    </ligand>
</feature>
<feature type="binding site" evidence="7">
    <location>
        <position position="394"/>
    </location>
    <ligand>
        <name>phosphoenolpyruvate</name>
        <dbReference type="ChEBI" id="CHEBI:58702"/>
    </ligand>
</feature>
<feature type="binding site" evidence="7">
    <location>
        <position position="152"/>
    </location>
    <ligand>
        <name>3-phosphoshikimate</name>
        <dbReference type="ChEBI" id="CHEBI:145989"/>
    </ligand>
</feature>
<feature type="binding site" evidence="7">
    <location>
        <position position="326"/>
    </location>
    <ligand>
        <name>phosphoenolpyruvate</name>
        <dbReference type="ChEBI" id="CHEBI:58702"/>
    </ligand>
</feature>
<feature type="binding site" evidence="7">
    <location>
        <position position="295"/>
    </location>
    <ligand>
        <name>3-phosphoshikimate</name>
        <dbReference type="ChEBI" id="CHEBI:145989"/>
    </ligand>
</feature>
<comment type="subcellular location">
    <subcellularLocation>
        <location evidence="7">Cytoplasm</location>
    </subcellularLocation>
</comment>
<dbReference type="InterPro" id="IPR013792">
    <property type="entry name" value="RNA3'P_cycl/enolpyr_Trfase_a/b"/>
</dbReference>
<dbReference type="CDD" id="cd01556">
    <property type="entry name" value="EPSP_synthase"/>
    <property type="match status" value="1"/>
</dbReference>
<dbReference type="Pfam" id="PF00275">
    <property type="entry name" value="EPSP_synthase"/>
    <property type="match status" value="2"/>
</dbReference>